<evidence type="ECO:0000313" key="5">
    <source>
        <dbReference type="EMBL" id="MBO1358297.1"/>
    </source>
</evidence>
<dbReference type="InterPro" id="IPR019819">
    <property type="entry name" value="Carboxylesterase_B_CS"/>
</dbReference>
<dbReference type="PROSITE" id="PS00941">
    <property type="entry name" value="CARBOXYLESTERASE_B_2"/>
    <property type="match status" value="1"/>
</dbReference>
<reference evidence="5 6" key="1">
    <citation type="submission" date="2021-03" db="EMBL/GenBank/DDBJ databases">
        <title>The complete genome sequence of Acetobacter sacchari TBRC 11175.</title>
        <authorList>
            <person name="Charoenyingcharoen P."/>
            <person name="Yukphan P."/>
        </authorList>
    </citation>
    <scope>NUCLEOTIDE SEQUENCE [LARGE SCALE GENOMIC DNA]</scope>
    <source>
        <strain evidence="5 6">TBRC 11175</strain>
    </source>
</reference>
<keyword evidence="2 3" id="KW-0378">Hydrolase</keyword>
<evidence type="ECO:0000259" key="4">
    <source>
        <dbReference type="Pfam" id="PF00135"/>
    </source>
</evidence>
<dbReference type="RefSeq" id="WP_207878398.1">
    <property type="nucleotide sequence ID" value="NZ_JAFVMF010000001.1"/>
</dbReference>
<organism evidence="5 6">
    <name type="scientific">Acetobacter sacchari</name>
    <dbReference type="NCBI Taxonomy" id="2661687"/>
    <lineage>
        <taxon>Bacteria</taxon>
        <taxon>Pseudomonadati</taxon>
        <taxon>Pseudomonadota</taxon>
        <taxon>Alphaproteobacteria</taxon>
        <taxon>Acetobacterales</taxon>
        <taxon>Acetobacteraceae</taxon>
        <taxon>Acetobacter</taxon>
    </lineage>
</organism>
<comment type="similarity">
    <text evidence="1 3">Belongs to the type-B carboxylesterase/lipase family.</text>
</comment>
<dbReference type="PROSITE" id="PS00122">
    <property type="entry name" value="CARBOXYLESTERASE_B_1"/>
    <property type="match status" value="1"/>
</dbReference>
<evidence type="ECO:0000313" key="6">
    <source>
        <dbReference type="Proteomes" id="UP000664771"/>
    </source>
</evidence>
<accession>A0ABS3LQV6</accession>
<evidence type="ECO:0000256" key="3">
    <source>
        <dbReference type="RuleBase" id="RU361235"/>
    </source>
</evidence>
<dbReference type="PANTHER" id="PTHR11559">
    <property type="entry name" value="CARBOXYLESTERASE"/>
    <property type="match status" value="1"/>
</dbReference>
<gene>
    <name evidence="5" type="ORF">J2D73_00600</name>
</gene>
<dbReference type="Pfam" id="PF00135">
    <property type="entry name" value="COesterase"/>
    <property type="match status" value="2"/>
</dbReference>
<name>A0ABS3LQV6_9PROT</name>
<protein>
    <recommendedName>
        <fullName evidence="3">Carboxylic ester hydrolase</fullName>
        <ecNumber evidence="3">3.1.1.-</ecNumber>
    </recommendedName>
</protein>
<dbReference type="InterPro" id="IPR002018">
    <property type="entry name" value="CarbesteraseB"/>
</dbReference>
<dbReference type="Gene3D" id="3.40.50.1820">
    <property type="entry name" value="alpha/beta hydrolase"/>
    <property type="match status" value="2"/>
</dbReference>
<dbReference type="Proteomes" id="UP000664771">
    <property type="component" value="Unassembled WGS sequence"/>
</dbReference>
<feature type="domain" description="Carboxylesterase type B" evidence="4">
    <location>
        <begin position="368"/>
        <end position="478"/>
    </location>
</feature>
<evidence type="ECO:0000256" key="2">
    <source>
        <dbReference type="ARBA" id="ARBA00022801"/>
    </source>
</evidence>
<dbReference type="SUPFAM" id="SSF53474">
    <property type="entry name" value="alpha/beta-Hydrolases"/>
    <property type="match status" value="1"/>
</dbReference>
<comment type="caution">
    <text evidence="5">The sequence shown here is derived from an EMBL/GenBank/DDBJ whole genome shotgun (WGS) entry which is preliminary data.</text>
</comment>
<dbReference type="EMBL" id="JAFVMF010000001">
    <property type="protein sequence ID" value="MBO1358297.1"/>
    <property type="molecule type" value="Genomic_DNA"/>
</dbReference>
<evidence type="ECO:0000256" key="1">
    <source>
        <dbReference type="ARBA" id="ARBA00005964"/>
    </source>
</evidence>
<keyword evidence="6" id="KW-1185">Reference proteome</keyword>
<dbReference type="InterPro" id="IPR029058">
    <property type="entry name" value="AB_hydrolase_fold"/>
</dbReference>
<proteinExistence type="inferred from homology"/>
<feature type="domain" description="Carboxylesterase type B" evidence="4">
    <location>
        <begin position="44"/>
        <end position="361"/>
    </location>
</feature>
<dbReference type="EC" id="3.1.1.-" evidence="3"/>
<dbReference type="InterPro" id="IPR019826">
    <property type="entry name" value="Carboxylesterase_B_AS"/>
</dbReference>
<sequence length="484" mass="50957">MSATRIKKKFSGPGWLALALLLSHGTARSTSPAREAVHFSHDVKISTALGEIAGTERDGVEAFKGIPFAQPPIGALRWAAPQPASRWAGVLDATHFRSDCMQKPFPSDAAPLGGPVSEDCLYLNIWRPVSAVKTQSPGLPVMVWIYGGGFVNGGSSPAVYSGAPIAKQGVVVVSFNYRLGRFGTFDTGSFRSGGMKSEKSANYGFEDQLAALRWVKGHIAEFGGDPQRVTVVGESAGGVSVHMLLTSPNAGDLFSQAVIQSGAEGVMRGATSDAARSEAKAFAQAQGILPDDPNALAKLKALPASAILGDLNMMALFYPPAGPKTFSSPFPDGELIAPALDVYKTGAFRHIPMMIGATSADLGGQKGFMIAGAERVASLLSRENVPVYKYKFSYVSSSSEAAGVHGAAHATDIPFFMGTAETRYGTATSQRDRKAAAEANIRLVNFIKTGNPSADGADEWPRYTSSAPCVLDFTTDGSRHVSCR</sequence>
<dbReference type="InterPro" id="IPR050309">
    <property type="entry name" value="Type-B_Carboxylest/Lipase"/>
</dbReference>